<dbReference type="InterPro" id="IPR029021">
    <property type="entry name" value="Prot-tyrosine_phosphatase-like"/>
</dbReference>
<dbReference type="PROSITE" id="PS50054">
    <property type="entry name" value="TYR_PHOSPHATASE_DUAL"/>
    <property type="match status" value="1"/>
</dbReference>
<evidence type="ECO:0000256" key="7">
    <source>
        <dbReference type="ARBA" id="ARBA00023212"/>
    </source>
</evidence>
<dbReference type="InterPro" id="IPR043587">
    <property type="entry name" value="Phosphatase_SSH-like"/>
</dbReference>
<feature type="domain" description="Tyrosine-protein phosphatase" evidence="9">
    <location>
        <begin position="326"/>
        <end position="467"/>
    </location>
</feature>
<dbReference type="PROSITE" id="PS50056">
    <property type="entry name" value="TYR_PHOSPHATASE_2"/>
    <property type="match status" value="1"/>
</dbReference>
<keyword evidence="7" id="KW-0206">Cytoskeleton</keyword>
<dbReference type="GO" id="GO:0003779">
    <property type="term" value="F:actin binding"/>
    <property type="evidence" value="ECO:0007669"/>
    <property type="project" value="InterPro"/>
</dbReference>
<sequence length="596" mass="67238">MSELTVKSLLCSLLNFDRFGGTGSFIRDCIDSLCESTSSRETSISSECYFYVKGTAVILFHHDRTNVSHASAGGEIEMHLQAMLRVLPPQDTLTMAVRLQWNAEVENDGPQAHYLALVKSSTNLRESDSEYRESVLLGVDCFNGEKASIGVVIPIHATTNVRLDGDGGIAVDCDSSVHLFRPISVQAMWTVFQCLHKELREAQSLRNQPSQCFRAGDKLVKYYQKLMTAEDSLRAQWERSSVECTGDLGATSADAERYASERNETEHPIESRIYDCLKEVMQTVDLDDVTSKDIRLKVQDILGMNLDDYKNFISRQMLVIMGQLDKASQIFDYLYLGTEWNACDWEWLEKNGIKYIVNVTNEVENFFPARLKYLKIRVPDEASTELMKYWKQTYEFIKEAKDKGCSVLVHCKKGISRSSSTVIAFAMKEYGWGLERAMDHVKKKRDCITPNKGFVEQLKIFEGMLDAFKKRGRFDVPRNPSETSTELNAQEKKCCQDKNYHASHSDIVSTELCKSCCSNRLDEHGNLVKNLVGSFEAIGKTVESSLSVTRALDLSQPKLRLGKVTDWKSRRGLAVSVPPACSNSPIRQARAVTISQ</sequence>
<organism evidence="14">
    <name type="scientific">Enterobius vermicularis</name>
    <name type="common">Human pinworm</name>
    <dbReference type="NCBI Taxonomy" id="51028"/>
    <lineage>
        <taxon>Eukaryota</taxon>
        <taxon>Metazoa</taxon>
        <taxon>Ecdysozoa</taxon>
        <taxon>Nematoda</taxon>
        <taxon>Chromadorea</taxon>
        <taxon>Rhabditida</taxon>
        <taxon>Spirurina</taxon>
        <taxon>Oxyuridomorpha</taxon>
        <taxon>Oxyuroidea</taxon>
        <taxon>Oxyuridae</taxon>
        <taxon>Enterobius</taxon>
    </lineage>
</organism>
<evidence type="ECO:0000256" key="2">
    <source>
        <dbReference type="ARBA" id="ARBA00009580"/>
    </source>
</evidence>
<keyword evidence="6" id="KW-0904">Protein phosphatase</keyword>
<evidence type="ECO:0000256" key="5">
    <source>
        <dbReference type="ARBA" id="ARBA00022801"/>
    </source>
</evidence>
<dbReference type="InterPro" id="IPR014876">
    <property type="entry name" value="DEK_C"/>
</dbReference>
<evidence type="ECO:0000256" key="3">
    <source>
        <dbReference type="ARBA" id="ARBA00013081"/>
    </source>
</evidence>
<dbReference type="GO" id="GO:0030837">
    <property type="term" value="P:negative regulation of actin filament polymerization"/>
    <property type="evidence" value="ECO:0007669"/>
    <property type="project" value="InterPro"/>
</dbReference>
<keyword evidence="4" id="KW-0963">Cytoplasm</keyword>
<evidence type="ECO:0000259" key="10">
    <source>
        <dbReference type="PROSITE" id="PS50056"/>
    </source>
</evidence>
<dbReference type="Gene3D" id="3.90.190.10">
    <property type="entry name" value="Protein tyrosine phosphatase superfamily"/>
    <property type="match status" value="1"/>
</dbReference>
<proteinExistence type="inferred from homology"/>
<name>A0A0N4V1B7_ENTVE</name>
<accession>A0A0N4V1B7</accession>
<dbReference type="Proteomes" id="UP000274131">
    <property type="component" value="Unassembled WGS sequence"/>
</dbReference>
<dbReference type="SUPFAM" id="SSF109715">
    <property type="entry name" value="DEK C-terminal domain"/>
    <property type="match status" value="1"/>
</dbReference>
<evidence type="ECO:0000256" key="1">
    <source>
        <dbReference type="ARBA" id="ARBA00004245"/>
    </source>
</evidence>
<feature type="domain" description="Tyrosine specific protein phosphatases" evidence="10">
    <location>
        <begin position="387"/>
        <end position="445"/>
    </location>
</feature>
<comment type="catalytic activity">
    <reaction evidence="8">
        <text>O-phospho-L-threonyl-[protein] + H2O = L-threonyl-[protein] + phosphate</text>
        <dbReference type="Rhea" id="RHEA:47004"/>
        <dbReference type="Rhea" id="RHEA-COMP:11060"/>
        <dbReference type="Rhea" id="RHEA-COMP:11605"/>
        <dbReference type="ChEBI" id="CHEBI:15377"/>
        <dbReference type="ChEBI" id="CHEBI:30013"/>
        <dbReference type="ChEBI" id="CHEBI:43474"/>
        <dbReference type="ChEBI" id="CHEBI:61977"/>
        <dbReference type="EC" id="3.1.3.16"/>
    </reaction>
</comment>
<keyword evidence="5" id="KW-0378">Hydrolase</keyword>
<dbReference type="Pfam" id="PF00782">
    <property type="entry name" value="DSPc"/>
    <property type="match status" value="1"/>
</dbReference>
<dbReference type="PROSITE" id="PS00383">
    <property type="entry name" value="TYR_PHOSPHATASE_1"/>
    <property type="match status" value="1"/>
</dbReference>
<dbReference type="STRING" id="51028.A0A0N4V1B7"/>
<dbReference type="InterPro" id="IPR020422">
    <property type="entry name" value="TYR_PHOSPHATASE_DUAL_dom"/>
</dbReference>
<evidence type="ECO:0000313" key="14">
    <source>
        <dbReference type="WBParaSite" id="EVEC_0000374101-mRNA-1"/>
    </source>
</evidence>
<dbReference type="Pfam" id="PF23040">
    <property type="entry name" value="PH_SSH1-like_1st"/>
    <property type="match status" value="1"/>
</dbReference>
<dbReference type="InterPro" id="IPR000340">
    <property type="entry name" value="Dual-sp_phosphatase_cat-dom"/>
</dbReference>
<dbReference type="EMBL" id="UXUI01007597">
    <property type="protein sequence ID" value="VDD88306.1"/>
    <property type="molecule type" value="Genomic_DNA"/>
</dbReference>
<evidence type="ECO:0000259" key="9">
    <source>
        <dbReference type="PROSITE" id="PS50054"/>
    </source>
</evidence>
<dbReference type="PROSITE" id="PS51998">
    <property type="entry name" value="DEK_C"/>
    <property type="match status" value="1"/>
</dbReference>
<dbReference type="AlphaFoldDB" id="A0A0N4V1B7"/>
<dbReference type="InterPro" id="IPR016130">
    <property type="entry name" value="Tyr_Pase_AS"/>
</dbReference>
<evidence type="ECO:0000256" key="8">
    <source>
        <dbReference type="ARBA" id="ARBA00048336"/>
    </source>
</evidence>
<evidence type="ECO:0000313" key="12">
    <source>
        <dbReference type="EMBL" id="VDD88306.1"/>
    </source>
</evidence>
<dbReference type="PANTHER" id="PTHR45864">
    <property type="entry name" value="SLINGSHOT PROTEIN PHOSPHATASE HOMOLOG"/>
    <property type="match status" value="1"/>
</dbReference>
<keyword evidence="13" id="KW-1185">Reference proteome</keyword>
<dbReference type="PANTHER" id="PTHR45864:SF2">
    <property type="entry name" value="PROTEIN PHOSPHATASE SLINGSHOT"/>
    <property type="match status" value="1"/>
</dbReference>
<dbReference type="GO" id="GO:0004722">
    <property type="term" value="F:protein serine/threonine phosphatase activity"/>
    <property type="evidence" value="ECO:0007669"/>
    <property type="project" value="UniProtKB-EC"/>
</dbReference>
<dbReference type="InterPro" id="IPR043588">
    <property type="entry name" value="SSH-N"/>
</dbReference>
<dbReference type="SMART" id="SM00195">
    <property type="entry name" value="DSPc"/>
    <property type="match status" value="1"/>
</dbReference>
<evidence type="ECO:0000259" key="11">
    <source>
        <dbReference type="PROSITE" id="PS51998"/>
    </source>
</evidence>
<gene>
    <name evidence="12" type="ORF">EVEC_LOCUS3449</name>
</gene>
<protein>
    <recommendedName>
        <fullName evidence="3">protein-serine/threonine phosphatase</fullName>
        <ecNumber evidence="3">3.1.3.16</ecNumber>
    </recommendedName>
</protein>
<comment type="subcellular location">
    <subcellularLocation>
        <location evidence="1">Cytoplasm</location>
        <location evidence="1">Cytoskeleton</location>
    </subcellularLocation>
</comment>
<dbReference type="Pfam" id="PF08766">
    <property type="entry name" value="DEK_C"/>
    <property type="match status" value="1"/>
</dbReference>
<reference evidence="14" key="1">
    <citation type="submission" date="2017-02" db="UniProtKB">
        <authorList>
            <consortium name="WormBaseParasite"/>
        </authorList>
    </citation>
    <scope>IDENTIFICATION</scope>
</reference>
<evidence type="ECO:0000256" key="6">
    <source>
        <dbReference type="ARBA" id="ARBA00022912"/>
    </source>
</evidence>
<dbReference type="Gene3D" id="1.10.10.60">
    <property type="entry name" value="Homeodomain-like"/>
    <property type="match status" value="1"/>
</dbReference>
<evidence type="ECO:0000313" key="13">
    <source>
        <dbReference type="Proteomes" id="UP000274131"/>
    </source>
</evidence>
<reference evidence="12 13" key="2">
    <citation type="submission" date="2018-10" db="EMBL/GenBank/DDBJ databases">
        <authorList>
            <consortium name="Pathogen Informatics"/>
        </authorList>
    </citation>
    <scope>NUCLEOTIDE SEQUENCE [LARGE SCALE GENOMIC DNA]</scope>
</reference>
<dbReference type="SUPFAM" id="SSF52799">
    <property type="entry name" value="(Phosphotyrosine protein) phosphatases II"/>
    <property type="match status" value="1"/>
</dbReference>
<dbReference type="WBParaSite" id="EVEC_0000374101-mRNA-1">
    <property type="protein sequence ID" value="EVEC_0000374101-mRNA-1"/>
    <property type="gene ID" value="EVEC_0000374101"/>
</dbReference>
<dbReference type="EC" id="3.1.3.16" evidence="3"/>
<feature type="domain" description="DEK-C" evidence="11">
    <location>
        <begin position="267"/>
        <end position="322"/>
    </location>
</feature>
<evidence type="ECO:0000256" key="4">
    <source>
        <dbReference type="ARBA" id="ARBA00022490"/>
    </source>
</evidence>
<dbReference type="FunFam" id="3.90.190.10:FF:000004">
    <property type="entry name" value="Protein phosphatase Slingshot homolog 2"/>
    <property type="match status" value="1"/>
</dbReference>
<dbReference type="GO" id="GO:0005856">
    <property type="term" value="C:cytoskeleton"/>
    <property type="evidence" value="ECO:0007669"/>
    <property type="project" value="UniProtKB-SubCell"/>
</dbReference>
<comment type="similarity">
    <text evidence="2">Belongs to the protein-tyrosine phosphatase family.</text>
</comment>
<dbReference type="InterPro" id="IPR000387">
    <property type="entry name" value="Tyr_Pase_dom"/>
</dbReference>
<dbReference type="OrthoDB" id="5779068at2759"/>